<dbReference type="InParanoid" id="A0A163A7R8"/>
<dbReference type="AlphaFoldDB" id="A0A163A7R8"/>
<proteinExistence type="predicted"/>
<dbReference type="VEuPathDB" id="FungiDB:PHYBLDRAFT_70035"/>
<dbReference type="Proteomes" id="UP000077315">
    <property type="component" value="Unassembled WGS sequence"/>
</dbReference>
<dbReference type="EMBL" id="KV440985">
    <property type="protein sequence ID" value="OAD71631.1"/>
    <property type="molecule type" value="Genomic_DNA"/>
</dbReference>
<protein>
    <submittedName>
        <fullName evidence="1">Uncharacterized protein</fullName>
    </submittedName>
</protein>
<reference evidence="2" key="1">
    <citation type="submission" date="2015-06" db="EMBL/GenBank/DDBJ databases">
        <title>Expansion of signal transduction pathways in fungi by whole-genome duplication.</title>
        <authorList>
            <consortium name="DOE Joint Genome Institute"/>
            <person name="Corrochano L.M."/>
            <person name="Kuo A."/>
            <person name="Marcet-Houben M."/>
            <person name="Polaino S."/>
            <person name="Salamov A."/>
            <person name="Villalobos J.M."/>
            <person name="Alvarez M.I."/>
            <person name="Avalos J."/>
            <person name="Benito E.P."/>
            <person name="Benoit I."/>
            <person name="Burger G."/>
            <person name="Camino L.P."/>
            <person name="Canovas D."/>
            <person name="Cerda-Olmedo E."/>
            <person name="Cheng J.-F."/>
            <person name="Dominguez A."/>
            <person name="Elias M."/>
            <person name="Eslava A.P."/>
            <person name="Glaser F."/>
            <person name="Grimwood J."/>
            <person name="Gutierrez G."/>
            <person name="Heitman J."/>
            <person name="Henrissat B."/>
            <person name="Iturriaga E.A."/>
            <person name="Lang B.F."/>
            <person name="Lavin J.L."/>
            <person name="Lee S."/>
            <person name="Li W."/>
            <person name="Lindquist E."/>
            <person name="Lopez-Garcia S."/>
            <person name="Luque E.M."/>
            <person name="Marcos A.T."/>
            <person name="Martin J."/>
            <person name="McCluskey K."/>
            <person name="Medina H.R."/>
            <person name="Miralles-Duran A."/>
            <person name="Miyazaki A."/>
            <person name="Munoz-Torres E."/>
            <person name="Oguiza J.A."/>
            <person name="Ohm R."/>
            <person name="Olmedo M."/>
            <person name="Orejas M."/>
            <person name="Ortiz-Castellanos L."/>
            <person name="Pisabarro A.G."/>
            <person name="Rodriguez-Romero J."/>
            <person name="Ruiz-Herrera J."/>
            <person name="Ruiz-Vazquez R."/>
            <person name="Sanz C."/>
            <person name="Schackwitz W."/>
            <person name="Schmutz J."/>
            <person name="Shahriari M."/>
            <person name="Shelest E."/>
            <person name="Silva-Franco F."/>
            <person name="Soanes D."/>
            <person name="Syed K."/>
            <person name="Tagua V.G."/>
            <person name="Talbot N.J."/>
            <person name="Thon M."/>
            <person name="De vries R.P."/>
            <person name="Wiebenga A."/>
            <person name="Yadav J.S."/>
            <person name="Braun E.L."/>
            <person name="Baker S."/>
            <person name="Garre V."/>
            <person name="Horwitz B."/>
            <person name="Torres-Martinez S."/>
            <person name="Idnurm A."/>
            <person name="Herrera-Estrella A."/>
            <person name="Gabaldon T."/>
            <person name="Grigoriev I.V."/>
        </authorList>
    </citation>
    <scope>NUCLEOTIDE SEQUENCE [LARGE SCALE GENOMIC DNA]</scope>
    <source>
        <strain evidence="2">NRRL 1555(-)</strain>
    </source>
</reference>
<gene>
    <name evidence="1" type="ORF">PHYBLDRAFT_70035</name>
</gene>
<evidence type="ECO:0000313" key="1">
    <source>
        <dbReference type="EMBL" id="OAD71631.1"/>
    </source>
</evidence>
<name>A0A163A7R8_PHYB8</name>
<dbReference type="OrthoDB" id="10667963at2759"/>
<evidence type="ECO:0000313" key="2">
    <source>
        <dbReference type="Proteomes" id="UP000077315"/>
    </source>
</evidence>
<dbReference type="GeneID" id="29003108"/>
<dbReference type="RefSeq" id="XP_018289671.1">
    <property type="nucleotide sequence ID" value="XM_018442202.1"/>
</dbReference>
<organism evidence="1 2">
    <name type="scientific">Phycomyces blakesleeanus (strain ATCC 8743b / DSM 1359 / FGSC 10004 / NBRC 33097 / NRRL 1555)</name>
    <dbReference type="NCBI Taxonomy" id="763407"/>
    <lineage>
        <taxon>Eukaryota</taxon>
        <taxon>Fungi</taxon>
        <taxon>Fungi incertae sedis</taxon>
        <taxon>Mucoromycota</taxon>
        <taxon>Mucoromycotina</taxon>
        <taxon>Mucoromycetes</taxon>
        <taxon>Mucorales</taxon>
        <taxon>Phycomycetaceae</taxon>
        <taxon>Phycomyces</taxon>
    </lineage>
</organism>
<sequence length="211" mass="24434">MALYTIHAEMLEDVTPGKPCHCTVKVVFGLPYHHSLLRDRVLTLANILEKWLLSSVTSCQNATEDIDAADSITIKESAPWMKSVSQLEKLFWHCEGEQQVCGLMAKVNNFIENAKQYLDHPEMVFSVASEVKAAGRPKHIKKKDEIQEMIKQELRDVVKECLEEEPLKKSIKKIKKEKEFAKEQEPLEEGSTHCKKWQLRKKFYWTLFFIG</sequence>
<accession>A0A163A7R8</accession>
<keyword evidence="2" id="KW-1185">Reference proteome</keyword>